<sequence>MLYSAYSGRGARRHGGGAPGPRDAARRTKPLSRRSAFRAEVAARAGAPFYRRGGRRAPRRHDGVYKSVIAAGVIKVSRIDGPVTAEVRRRAGGPCPRCSRLFHYKKIAAEREVAASIVTAFNSLTPIFSSTALGISSDSVYVEDIRSSRTFSPETATNSSLIPLRCANTLQFRSANVRPAGVTSVPLCFQHTNEDVRRAAPDDAGVITPQELRPNDISPVPLFR</sequence>
<protein>
    <submittedName>
        <fullName evidence="2">Uncharacterized protein</fullName>
    </submittedName>
</protein>
<keyword evidence="3" id="KW-1185">Reference proteome</keyword>
<evidence type="ECO:0000313" key="3">
    <source>
        <dbReference type="Proteomes" id="UP000299102"/>
    </source>
</evidence>
<proteinExistence type="predicted"/>
<evidence type="ECO:0000256" key="1">
    <source>
        <dbReference type="SAM" id="MobiDB-lite"/>
    </source>
</evidence>
<reference evidence="2 3" key="1">
    <citation type="journal article" date="2019" name="Commun. Biol.">
        <title>The bagworm genome reveals a unique fibroin gene that provides high tensile strength.</title>
        <authorList>
            <person name="Kono N."/>
            <person name="Nakamura H."/>
            <person name="Ohtoshi R."/>
            <person name="Tomita M."/>
            <person name="Numata K."/>
            <person name="Arakawa K."/>
        </authorList>
    </citation>
    <scope>NUCLEOTIDE SEQUENCE [LARGE SCALE GENOMIC DNA]</scope>
</reference>
<dbReference type="EMBL" id="BGZK01001107">
    <property type="protein sequence ID" value="GBP71401.1"/>
    <property type="molecule type" value="Genomic_DNA"/>
</dbReference>
<organism evidence="2 3">
    <name type="scientific">Eumeta variegata</name>
    <name type="common">Bagworm moth</name>
    <name type="synonym">Eumeta japonica</name>
    <dbReference type="NCBI Taxonomy" id="151549"/>
    <lineage>
        <taxon>Eukaryota</taxon>
        <taxon>Metazoa</taxon>
        <taxon>Ecdysozoa</taxon>
        <taxon>Arthropoda</taxon>
        <taxon>Hexapoda</taxon>
        <taxon>Insecta</taxon>
        <taxon>Pterygota</taxon>
        <taxon>Neoptera</taxon>
        <taxon>Endopterygota</taxon>
        <taxon>Lepidoptera</taxon>
        <taxon>Glossata</taxon>
        <taxon>Ditrysia</taxon>
        <taxon>Tineoidea</taxon>
        <taxon>Psychidae</taxon>
        <taxon>Oiketicinae</taxon>
        <taxon>Eumeta</taxon>
    </lineage>
</organism>
<dbReference type="AlphaFoldDB" id="A0A4C1Y597"/>
<dbReference type="Proteomes" id="UP000299102">
    <property type="component" value="Unassembled WGS sequence"/>
</dbReference>
<feature type="region of interest" description="Disordered" evidence="1">
    <location>
        <begin position="1"/>
        <end position="32"/>
    </location>
</feature>
<accession>A0A4C1Y597</accession>
<comment type="caution">
    <text evidence="2">The sequence shown here is derived from an EMBL/GenBank/DDBJ whole genome shotgun (WGS) entry which is preliminary data.</text>
</comment>
<evidence type="ECO:0000313" key="2">
    <source>
        <dbReference type="EMBL" id="GBP71401.1"/>
    </source>
</evidence>
<name>A0A4C1Y597_EUMVA</name>
<gene>
    <name evidence="2" type="ORF">EVAR_44767_1</name>
</gene>